<gene>
    <name evidence="1" type="ORF">FHS79_002585</name>
</gene>
<evidence type="ECO:0000313" key="1">
    <source>
        <dbReference type="EMBL" id="MBB6228400.1"/>
    </source>
</evidence>
<proteinExistence type="predicted"/>
<comment type="caution">
    <text evidence="1">The sequence shown here is derived from an EMBL/GenBank/DDBJ whole genome shotgun (WGS) entry which is preliminary data.</text>
</comment>
<evidence type="ECO:0000313" key="2">
    <source>
        <dbReference type="Proteomes" id="UP000538147"/>
    </source>
</evidence>
<dbReference type="AlphaFoldDB" id="A0A841L7J2"/>
<keyword evidence="2" id="KW-1185">Reference proteome</keyword>
<accession>A0A841L7J2</accession>
<name>A0A841L7J2_9SPHN</name>
<protein>
    <submittedName>
        <fullName evidence="1">Uncharacterized protein</fullName>
    </submittedName>
</protein>
<sequence length="137" mass="15089">MVRVCALPLASLVDAEVGLLGNLITAGAQQKFVAGREIRRIVEWLDNNNAIHGRPDVHFVLKEDGARVKECVVSYKGNGLARHEQVAGFGKRQGRFEKLPMGRNAATHPPLAHLRCLPLKQQQDQPPTVVTAREVAR</sequence>
<dbReference type="EMBL" id="JACIIV010000018">
    <property type="protein sequence ID" value="MBB6228400.1"/>
    <property type="molecule type" value="Genomic_DNA"/>
</dbReference>
<dbReference type="Proteomes" id="UP000538147">
    <property type="component" value="Unassembled WGS sequence"/>
</dbReference>
<organism evidence="1 2">
    <name type="scientific">Polymorphobacter multimanifer</name>
    <dbReference type="NCBI Taxonomy" id="1070431"/>
    <lineage>
        <taxon>Bacteria</taxon>
        <taxon>Pseudomonadati</taxon>
        <taxon>Pseudomonadota</taxon>
        <taxon>Alphaproteobacteria</taxon>
        <taxon>Sphingomonadales</taxon>
        <taxon>Sphingosinicellaceae</taxon>
        <taxon>Polymorphobacter</taxon>
    </lineage>
</organism>
<reference evidence="1 2" key="1">
    <citation type="submission" date="2020-08" db="EMBL/GenBank/DDBJ databases">
        <title>Genomic Encyclopedia of Type Strains, Phase IV (KMG-IV): sequencing the most valuable type-strain genomes for metagenomic binning, comparative biology and taxonomic classification.</title>
        <authorList>
            <person name="Goeker M."/>
        </authorList>
    </citation>
    <scope>NUCLEOTIDE SEQUENCE [LARGE SCALE GENOMIC DNA]</scope>
    <source>
        <strain evidence="1 2">DSM 102189</strain>
    </source>
</reference>